<dbReference type="InterPro" id="IPR008258">
    <property type="entry name" value="Transglycosylase_SLT_dom_1"/>
</dbReference>
<gene>
    <name evidence="2" type="ORF">ACFQWB_01580</name>
</gene>
<dbReference type="CDD" id="cd16896">
    <property type="entry name" value="LT_Slt70-like"/>
    <property type="match status" value="1"/>
</dbReference>
<evidence type="ECO:0000313" key="2">
    <source>
        <dbReference type="EMBL" id="MFC7748636.1"/>
    </source>
</evidence>
<proteinExistence type="predicted"/>
<dbReference type="PANTHER" id="PTHR37423:SF2">
    <property type="entry name" value="MEMBRANE-BOUND LYTIC MUREIN TRANSGLYCOSYLASE C"/>
    <property type="match status" value="1"/>
</dbReference>
<reference evidence="3" key="1">
    <citation type="journal article" date="2019" name="Int. J. Syst. Evol. Microbiol.">
        <title>The Global Catalogue of Microorganisms (GCM) 10K type strain sequencing project: providing services to taxonomists for standard genome sequencing and annotation.</title>
        <authorList>
            <consortium name="The Broad Institute Genomics Platform"/>
            <consortium name="The Broad Institute Genome Sequencing Center for Infectious Disease"/>
            <person name="Wu L."/>
            <person name="Ma J."/>
        </authorList>
    </citation>
    <scope>NUCLEOTIDE SEQUENCE [LARGE SCALE GENOMIC DNA]</scope>
    <source>
        <strain evidence="3">JCM 18657</strain>
    </source>
</reference>
<accession>A0ABW2UXK7</accession>
<name>A0ABW2UXK7_9BACL</name>
<dbReference type="EMBL" id="JBHTGQ010000002">
    <property type="protein sequence ID" value="MFC7748636.1"/>
    <property type="molecule type" value="Genomic_DNA"/>
</dbReference>
<protein>
    <submittedName>
        <fullName evidence="2">Lytic transglycosylase domain-containing protein</fullName>
    </submittedName>
</protein>
<evidence type="ECO:0000313" key="3">
    <source>
        <dbReference type="Proteomes" id="UP001596528"/>
    </source>
</evidence>
<organism evidence="2 3">
    <name type="scientific">Paenibacillus thermoaerophilus</name>
    <dbReference type="NCBI Taxonomy" id="1215385"/>
    <lineage>
        <taxon>Bacteria</taxon>
        <taxon>Bacillati</taxon>
        <taxon>Bacillota</taxon>
        <taxon>Bacilli</taxon>
        <taxon>Bacillales</taxon>
        <taxon>Paenibacillaceae</taxon>
        <taxon>Paenibacillus</taxon>
    </lineage>
</organism>
<sequence length="250" mass="26047">MRIEATQLEQLLRLQVQPSLDIITSGEGAAASVEKSKTGEFMDMLQSLLGTDRADALAGGFDGSGGGPDLTALAGSPGALPFLSEAEAASSYAQAERPAGSPAVPRLIGGQTVPEFAVPLIEKASRVFGVDAALIASVIQTESGYRTDAVSPAGAKGLMQLMDSTSRSLGVRDPFDPEANVMGGTKYLAQLLERFGGNEGVALAAYNAGPGRIQRLGIANDEDLSNRYHLLPQETQNYVRKVLGLRAASV</sequence>
<dbReference type="RefSeq" id="WP_211346273.1">
    <property type="nucleotide sequence ID" value="NZ_JBHTGQ010000002.1"/>
</dbReference>
<dbReference type="SUPFAM" id="SSF53955">
    <property type="entry name" value="Lysozyme-like"/>
    <property type="match status" value="1"/>
</dbReference>
<dbReference type="Pfam" id="PF01464">
    <property type="entry name" value="SLT"/>
    <property type="match status" value="1"/>
</dbReference>
<dbReference type="Proteomes" id="UP001596528">
    <property type="component" value="Unassembled WGS sequence"/>
</dbReference>
<evidence type="ECO:0000259" key="1">
    <source>
        <dbReference type="Pfam" id="PF01464"/>
    </source>
</evidence>
<keyword evidence="3" id="KW-1185">Reference proteome</keyword>
<dbReference type="Gene3D" id="1.10.530.10">
    <property type="match status" value="1"/>
</dbReference>
<feature type="domain" description="Transglycosylase SLT" evidence="1">
    <location>
        <begin position="120"/>
        <end position="215"/>
    </location>
</feature>
<dbReference type="InterPro" id="IPR023346">
    <property type="entry name" value="Lysozyme-like_dom_sf"/>
</dbReference>
<dbReference type="PANTHER" id="PTHR37423">
    <property type="entry name" value="SOLUBLE LYTIC MUREIN TRANSGLYCOSYLASE-RELATED"/>
    <property type="match status" value="1"/>
</dbReference>
<comment type="caution">
    <text evidence="2">The sequence shown here is derived from an EMBL/GenBank/DDBJ whole genome shotgun (WGS) entry which is preliminary data.</text>
</comment>